<accession>A0A4C1V492</accession>
<proteinExistence type="predicted"/>
<dbReference type="AlphaFoldDB" id="A0A4C1V492"/>
<name>A0A4C1V492_EUMVA</name>
<reference evidence="1 2" key="1">
    <citation type="journal article" date="2019" name="Commun. Biol.">
        <title>The bagworm genome reveals a unique fibroin gene that provides high tensile strength.</title>
        <authorList>
            <person name="Kono N."/>
            <person name="Nakamura H."/>
            <person name="Ohtoshi R."/>
            <person name="Tomita M."/>
            <person name="Numata K."/>
            <person name="Arakawa K."/>
        </authorList>
    </citation>
    <scope>NUCLEOTIDE SEQUENCE [LARGE SCALE GENOMIC DNA]</scope>
</reference>
<organism evidence="1 2">
    <name type="scientific">Eumeta variegata</name>
    <name type="common">Bagworm moth</name>
    <name type="synonym">Eumeta japonica</name>
    <dbReference type="NCBI Taxonomy" id="151549"/>
    <lineage>
        <taxon>Eukaryota</taxon>
        <taxon>Metazoa</taxon>
        <taxon>Ecdysozoa</taxon>
        <taxon>Arthropoda</taxon>
        <taxon>Hexapoda</taxon>
        <taxon>Insecta</taxon>
        <taxon>Pterygota</taxon>
        <taxon>Neoptera</taxon>
        <taxon>Endopterygota</taxon>
        <taxon>Lepidoptera</taxon>
        <taxon>Glossata</taxon>
        <taxon>Ditrysia</taxon>
        <taxon>Tineoidea</taxon>
        <taxon>Psychidae</taxon>
        <taxon>Oiketicinae</taxon>
        <taxon>Eumeta</taxon>
    </lineage>
</organism>
<dbReference type="Proteomes" id="UP000299102">
    <property type="component" value="Unassembled WGS sequence"/>
</dbReference>
<keyword evidence="2" id="KW-1185">Reference proteome</keyword>
<protein>
    <submittedName>
        <fullName evidence="1">Uncharacterized protein</fullName>
    </submittedName>
</protein>
<sequence length="154" mass="17226">MTTENIDSNFIFPLETTAVGSRAERVDGVAGDDAAGSSRRRAVLFIEAHDAALRRTTPHHAAGPVPSHMDACADDVRSRMRVHEFLSRSPTIVTLRHPVPSRWTKITKDTRRDDDSMSKALSQPGRGWVARTGKRLEDIFLLDLREIILLLLEE</sequence>
<evidence type="ECO:0000313" key="2">
    <source>
        <dbReference type="Proteomes" id="UP000299102"/>
    </source>
</evidence>
<comment type="caution">
    <text evidence="1">The sequence shown here is derived from an EMBL/GenBank/DDBJ whole genome shotgun (WGS) entry which is preliminary data.</text>
</comment>
<gene>
    <name evidence="1" type="ORF">EVAR_19696_1</name>
</gene>
<evidence type="ECO:0000313" key="1">
    <source>
        <dbReference type="EMBL" id="GBP32844.1"/>
    </source>
</evidence>
<dbReference type="EMBL" id="BGZK01000265">
    <property type="protein sequence ID" value="GBP32844.1"/>
    <property type="molecule type" value="Genomic_DNA"/>
</dbReference>